<feature type="compositionally biased region" description="Polar residues" evidence="4">
    <location>
        <begin position="610"/>
        <end position="631"/>
    </location>
</feature>
<dbReference type="GO" id="GO:0016020">
    <property type="term" value="C:membrane"/>
    <property type="evidence" value="ECO:0007669"/>
    <property type="project" value="UniProtKB-SubCell"/>
</dbReference>
<sequence>MLQLGKSNPVRDSSKTCFGVSVKLISVDLNKFSALQGPREEIVYLPCIYRNTGIEKPDYVATVDVDPKSPHYCQVIHRLPMPNLRDELHHSGWNTCSSSFGDVTKKRNRLILPSLISSRIYVVDVGTDMRAPRIHKMIEPVNIFWKCGLANPHTTHCLGNGEIMISSMGDPSGNGKGGFILLDGETFEVKGNWEKGSNIPKLGYDFWYQPRHNVLMSTEWGMPKVLANGLDPADLKTGLITDILISLDDRFLYFSNWLHGDIRQYDISDTRKPKLVGQVFLGGKIPRGGPIVVVEDQELNSQPEPFVIKGKRVQGGPQMIQLSLDGKRLYVSTSLYSAWDKQFYPDLVKEGSVMLQIDVDTEKGGLKNNYLYCDSIYKPQSQTRQLPNVMADDKAGPKVSKKGSSQSGNSRGDASEPSTLLQKLKSTISKSVQSKVDSILQDVQKFSDNDKLYLYLQLPSGPSSGEKSSLDLSSLSTAEHMHACNWIRNHLEEHTDTCLPKQDVYDTYNGIRRKTVVSMPPLPSLDLKVTDTSELTDLVQSYHDELVDAACALTCHWAEKILKRSFNNIVEVAQFLIQQHLISSRSDRADLVMAMVVSESSENIHRDTRPPQTAKKNGLETSDSTVKTQPQNKKENNSKPSVPPRAERKKTPETPKPVSSPQVNALVARLPFLLPRIQASERLMPPGAQAVRSSPPILAPKITATPIGGTVKMAALPLPVGTASSLPINLAPGVNGAAGLVSQQAAVPVINMILPNVPTGMGIPVAEIPANPKSAAGGASEGHSPAKSSEGPAGSRQEAQGAKGAKRPLESPGEASSIKRKRGRPRKRPEEAEACSLDKCSSTEEAGAPETRGGGDAVQEGSTSRGSIVSGGNGGSPSPCPGEPGGLCVGGPDSRAKGASLGADRAMGTSQVSVIQDGRLSDQSQVKAGTQELEDDLQAPMNLGEAGPAVAGGALASVPPSQGSQEGRPHSRSPLGDTKPESPEKSPALPPLSAISAPGDRARPSDSGSSPDLLCDASGSEESSPGLCSAGAGEDKAPMRQRSPASQRLPSPQSAADRP</sequence>
<keyword evidence="3" id="KW-0963">Cytoplasm</keyword>
<comment type="subcellular location">
    <subcellularLocation>
        <location evidence="3">Nucleus</location>
    </subcellularLocation>
    <subcellularLocation>
        <location evidence="3">Cytoplasm</location>
        <location evidence="3">Cytosol</location>
    </subcellularLocation>
    <subcellularLocation>
        <location evidence="3">Membrane</location>
        <topology evidence="3">Peripheral membrane protein</topology>
    </subcellularLocation>
    <text evidence="3">May associate with Golgi membrane. May associate with the membrane of autophagosomes.</text>
</comment>
<comment type="pathway">
    <text evidence="3">Organosulfur degradation.</text>
</comment>
<keyword evidence="3" id="KW-0007">Acetylation</keyword>
<dbReference type="AlphaFoldDB" id="M7ARL2"/>
<keyword evidence="2 3" id="KW-0711">Selenium</keyword>
<name>M7ARL2_CHEMY</name>
<dbReference type="Pfam" id="PF18326">
    <property type="entry name" value="RFX5_N"/>
    <property type="match status" value="1"/>
</dbReference>
<protein>
    <recommendedName>
        <fullName evidence="3">Methanethiol oxidase</fullName>
        <shortName evidence="3">MTO</shortName>
        <ecNumber evidence="3">1.8.3.4</ecNumber>
    </recommendedName>
    <alternativeName>
        <fullName evidence="3">Selenium-binding protein 1</fullName>
    </alternativeName>
</protein>
<dbReference type="Proteomes" id="UP000031443">
    <property type="component" value="Unassembled WGS sequence"/>
</dbReference>
<comment type="function">
    <text evidence="3">Catalyzes the oxidation of methanethiol, an organosulfur compound known to be produced in substantial amounts by gut bacteria. Selenium-binding protein which may be involved in the sensing of reactive xenobiotics in the cytoplasm. May be involved in intra-Golgi protein transport.</text>
</comment>
<keyword evidence="3" id="KW-0653">Protein transport</keyword>
<dbReference type="GO" id="GO:0015031">
    <property type="term" value="P:protein transport"/>
    <property type="evidence" value="ECO:0007669"/>
    <property type="project" value="UniProtKB-UniRule"/>
</dbReference>
<feature type="region of interest" description="Disordered" evidence="4">
    <location>
        <begin position="599"/>
        <end position="662"/>
    </location>
</feature>
<feature type="compositionally biased region" description="Polar residues" evidence="4">
    <location>
        <begin position="1043"/>
        <end position="1059"/>
    </location>
</feature>
<evidence type="ECO:0000313" key="5">
    <source>
        <dbReference type="EMBL" id="EMP27971.1"/>
    </source>
</evidence>
<dbReference type="InterPro" id="IPR008826">
    <property type="entry name" value="Se-bd"/>
</dbReference>
<evidence type="ECO:0000256" key="4">
    <source>
        <dbReference type="SAM" id="MobiDB-lite"/>
    </source>
</evidence>
<evidence type="ECO:0000256" key="3">
    <source>
        <dbReference type="RuleBase" id="RU369071"/>
    </source>
</evidence>
<keyword evidence="3" id="KW-0813">Transport</keyword>
<evidence type="ECO:0000256" key="1">
    <source>
        <dbReference type="ARBA" id="ARBA00005606"/>
    </source>
</evidence>
<comment type="similarity">
    <text evidence="1 3">Belongs to the selenium-binding protein family.</text>
</comment>
<dbReference type="SUPFAM" id="SSF75011">
    <property type="entry name" value="3-carboxy-cis,cis-mucoante lactonizing enzyme"/>
    <property type="match status" value="1"/>
</dbReference>
<dbReference type="GO" id="GO:0018549">
    <property type="term" value="F:methanethiol oxidase activity"/>
    <property type="evidence" value="ECO:0007669"/>
    <property type="project" value="UniProtKB-UniRule"/>
</dbReference>
<keyword evidence="3" id="KW-0539">Nucleus</keyword>
<dbReference type="GO" id="GO:0005829">
    <property type="term" value="C:cytosol"/>
    <property type="evidence" value="ECO:0007669"/>
    <property type="project" value="UniProtKB-SubCell"/>
</dbReference>
<dbReference type="PANTHER" id="PTHR23300">
    <property type="entry name" value="METHANETHIOL OXIDASE"/>
    <property type="match status" value="1"/>
</dbReference>
<keyword evidence="3" id="KW-0472">Membrane</keyword>
<feature type="compositionally biased region" description="Polar residues" evidence="4">
    <location>
        <begin position="402"/>
        <end position="419"/>
    </location>
</feature>
<dbReference type="eggNOG" id="KOG3712">
    <property type="taxonomic scope" value="Eukaryota"/>
</dbReference>
<evidence type="ECO:0000256" key="2">
    <source>
        <dbReference type="ARBA" id="ARBA00023266"/>
    </source>
</evidence>
<organism evidence="5 6">
    <name type="scientific">Chelonia mydas</name>
    <name type="common">Green sea-turtle</name>
    <name type="synonym">Chelonia agassizi</name>
    <dbReference type="NCBI Taxonomy" id="8469"/>
    <lineage>
        <taxon>Eukaryota</taxon>
        <taxon>Metazoa</taxon>
        <taxon>Chordata</taxon>
        <taxon>Craniata</taxon>
        <taxon>Vertebrata</taxon>
        <taxon>Euteleostomi</taxon>
        <taxon>Archelosauria</taxon>
        <taxon>Testudinata</taxon>
        <taxon>Testudines</taxon>
        <taxon>Cryptodira</taxon>
        <taxon>Durocryptodira</taxon>
        <taxon>Americhelydia</taxon>
        <taxon>Chelonioidea</taxon>
        <taxon>Cheloniidae</taxon>
        <taxon>Chelonia</taxon>
    </lineage>
</organism>
<dbReference type="Pfam" id="PF05694">
    <property type="entry name" value="SBP56"/>
    <property type="match status" value="1"/>
</dbReference>
<dbReference type="EC" id="1.8.3.4" evidence="3"/>
<evidence type="ECO:0000313" key="6">
    <source>
        <dbReference type="Proteomes" id="UP000031443"/>
    </source>
</evidence>
<accession>M7ARL2</accession>
<dbReference type="EMBL" id="KB565896">
    <property type="protein sequence ID" value="EMP27971.1"/>
    <property type="molecule type" value="Genomic_DNA"/>
</dbReference>
<dbReference type="Gene3D" id="6.10.140.1290">
    <property type="match status" value="1"/>
</dbReference>
<feature type="region of interest" description="Disordered" evidence="4">
    <location>
        <begin position="772"/>
        <end position="1059"/>
    </location>
</feature>
<feature type="compositionally biased region" description="Basic residues" evidence="4">
    <location>
        <begin position="818"/>
        <end position="827"/>
    </location>
</feature>
<feature type="region of interest" description="Disordered" evidence="4">
    <location>
        <begin position="388"/>
        <end position="419"/>
    </location>
</feature>
<dbReference type="PANTHER" id="PTHR23300:SF0">
    <property type="entry name" value="METHANETHIOL OXIDASE"/>
    <property type="match status" value="1"/>
</dbReference>
<dbReference type="GO" id="GO:0008430">
    <property type="term" value="F:selenium binding"/>
    <property type="evidence" value="ECO:0007669"/>
    <property type="project" value="UniProtKB-UniRule"/>
</dbReference>
<gene>
    <name evidence="5" type="ORF">UY3_14948</name>
</gene>
<dbReference type="GO" id="GO:0005634">
    <property type="term" value="C:nucleus"/>
    <property type="evidence" value="ECO:0007669"/>
    <property type="project" value="UniProtKB-SubCell"/>
</dbReference>
<reference evidence="6" key="1">
    <citation type="journal article" date="2013" name="Nat. Genet.">
        <title>The draft genomes of soft-shell turtle and green sea turtle yield insights into the development and evolution of the turtle-specific body plan.</title>
        <authorList>
            <person name="Wang Z."/>
            <person name="Pascual-Anaya J."/>
            <person name="Zadissa A."/>
            <person name="Li W."/>
            <person name="Niimura Y."/>
            <person name="Huang Z."/>
            <person name="Li C."/>
            <person name="White S."/>
            <person name="Xiong Z."/>
            <person name="Fang D."/>
            <person name="Wang B."/>
            <person name="Ming Y."/>
            <person name="Chen Y."/>
            <person name="Zheng Y."/>
            <person name="Kuraku S."/>
            <person name="Pignatelli M."/>
            <person name="Herrero J."/>
            <person name="Beal K."/>
            <person name="Nozawa M."/>
            <person name="Li Q."/>
            <person name="Wang J."/>
            <person name="Zhang H."/>
            <person name="Yu L."/>
            <person name="Shigenobu S."/>
            <person name="Wang J."/>
            <person name="Liu J."/>
            <person name="Flicek P."/>
            <person name="Searle S."/>
            <person name="Wang J."/>
            <person name="Kuratani S."/>
            <person name="Yin Y."/>
            <person name="Aken B."/>
            <person name="Zhang G."/>
            <person name="Irie N."/>
        </authorList>
    </citation>
    <scope>NUCLEOTIDE SEQUENCE [LARGE SCALE GENOMIC DNA]</scope>
</reference>
<keyword evidence="3" id="KW-0560">Oxidoreductase</keyword>
<comment type="catalytic activity">
    <reaction evidence="3">
        <text>methanethiol + O2 + H2O = hydrogen sulfide + formaldehyde + H2O2 + H(+)</text>
        <dbReference type="Rhea" id="RHEA:11812"/>
        <dbReference type="ChEBI" id="CHEBI:15377"/>
        <dbReference type="ChEBI" id="CHEBI:15378"/>
        <dbReference type="ChEBI" id="CHEBI:15379"/>
        <dbReference type="ChEBI" id="CHEBI:16007"/>
        <dbReference type="ChEBI" id="CHEBI:16240"/>
        <dbReference type="ChEBI" id="CHEBI:16842"/>
        <dbReference type="ChEBI" id="CHEBI:29919"/>
        <dbReference type="EC" id="1.8.3.4"/>
    </reaction>
</comment>
<keyword evidence="6" id="KW-1185">Reference proteome</keyword>
<proteinExistence type="inferred from homology"/>